<dbReference type="GO" id="GO:0032049">
    <property type="term" value="P:cardiolipin biosynthetic process"/>
    <property type="evidence" value="ECO:0007669"/>
    <property type="project" value="UniProtKB-ARBA"/>
</dbReference>
<comment type="subcellular location">
    <subcellularLocation>
        <location evidence="2">Secreted</location>
    </subcellularLocation>
</comment>
<evidence type="ECO:0000313" key="7">
    <source>
        <dbReference type="EMBL" id="KCZ51885.1"/>
    </source>
</evidence>
<comment type="caution">
    <text evidence="7">The sequence shown here is derived from an EMBL/GenBank/DDBJ whole genome shotgun (WGS) entry which is preliminary data.</text>
</comment>
<evidence type="ECO:0000313" key="8">
    <source>
        <dbReference type="Proteomes" id="UP000027037"/>
    </source>
</evidence>
<protein>
    <recommendedName>
        <fullName evidence="3">Phospholipase D</fullName>
    </recommendedName>
    <alternativeName>
        <fullName evidence="5">Choline phosphatase</fullName>
    </alternativeName>
</protein>
<dbReference type="PANTHER" id="PTHR21248">
    <property type="entry name" value="CARDIOLIPIN SYNTHASE"/>
    <property type="match status" value="1"/>
</dbReference>
<evidence type="ECO:0000256" key="5">
    <source>
        <dbReference type="ARBA" id="ARBA00029594"/>
    </source>
</evidence>
<accession>A0A062U6W0</accession>
<evidence type="ECO:0000256" key="4">
    <source>
        <dbReference type="ARBA" id="ARBA00022525"/>
    </source>
</evidence>
<organism evidence="7 8">
    <name type="scientific">Hyphomonas beringensis</name>
    <dbReference type="NCBI Taxonomy" id="1280946"/>
    <lineage>
        <taxon>Bacteria</taxon>
        <taxon>Pseudomonadati</taxon>
        <taxon>Pseudomonadota</taxon>
        <taxon>Alphaproteobacteria</taxon>
        <taxon>Hyphomonadales</taxon>
        <taxon>Hyphomonadaceae</taxon>
        <taxon>Hyphomonas</taxon>
    </lineage>
</organism>
<dbReference type="Pfam" id="PF13091">
    <property type="entry name" value="PLDc_2"/>
    <property type="match status" value="2"/>
</dbReference>
<gene>
    <name evidence="7" type="ORF">HY29_04950</name>
</gene>
<dbReference type="Gene3D" id="3.30.870.10">
    <property type="entry name" value="Endonuclease Chain A"/>
    <property type="match status" value="2"/>
</dbReference>
<evidence type="ECO:0000256" key="3">
    <source>
        <dbReference type="ARBA" id="ARBA00018392"/>
    </source>
</evidence>
<dbReference type="GO" id="GO:0030572">
    <property type="term" value="F:phosphatidyltransferase activity"/>
    <property type="evidence" value="ECO:0007669"/>
    <property type="project" value="UniProtKB-ARBA"/>
</dbReference>
<evidence type="ECO:0000259" key="6">
    <source>
        <dbReference type="PROSITE" id="PS50035"/>
    </source>
</evidence>
<dbReference type="OrthoDB" id="8410695at2"/>
<dbReference type="SUPFAM" id="SSF56024">
    <property type="entry name" value="Phospholipase D/nuclease"/>
    <property type="match status" value="2"/>
</dbReference>
<dbReference type="PANTHER" id="PTHR21248:SF22">
    <property type="entry name" value="PHOSPHOLIPASE D"/>
    <property type="match status" value="1"/>
</dbReference>
<dbReference type="AlphaFoldDB" id="A0A062U6W0"/>
<reference evidence="7 8" key="1">
    <citation type="journal article" date="2014" name="Antonie Van Leeuwenhoek">
        <title>Hyphomonas beringensis sp. nov. and Hyphomonas chukchiensis sp. nov., isolated from surface seawater of the Bering Sea and Chukchi Sea.</title>
        <authorList>
            <person name="Li C."/>
            <person name="Lai Q."/>
            <person name="Li G."/>
            <person name="Dong C."/>
            <person name="Wang J."/>
            <person name="Liao Y."/>
            <person name="Shao Z."/>
        </authorList>
    </citation>
    <scope>NUCLEOTIDE SEQUENCE [LARGE SCALE GENOMIC DNA]</scope>
    <source>
        <strain evidence="7 8">25B14_1</strain>
    </source>
</reference>
<dbReference type="RefSeq" id="WP_034798596.1">
    <property type="nucleotide sequence ID" value="NZ_AWFF01000076.1"/>
</dbReference>
<dbReference type="InterPro" id="IPR001736">
    <property type="entry name" value="PLipase_D/transphosphatidylase"/>
</dbReference>
<evidence type="ECO:0000256" key="2">
    <source>
        <dbReference type="ARBA" id="ARBA00004613"/>
    </source>
</evidence>
<dbReference type="Proteomes" id="UP000027037">
    <property type="component" value="Unassembled WGS sequence"/>
</dbReference>
<dbReference type="PROSITE" id="PS50035">
    <property type="entry name" value="PLD"/>
    <property type="match status" value="1"/>
</dbReference>
<name>A0A062U6W0_9PROT</name>
<evidence type="ECO:0000256" key="1">
    <source>
        <dbReference type="ARBA" id="ARBA00003145"/>
    </source>
</evidence>
<dbReference type="PATRIC" id="fig|1280946.3.peg.3082"/>
<keyword evidence="8" id="KW-1185">Reference proteome</keyword>
<dbReference type="InterPro" id="IPR025202">
    <property type="entry name" value="PLD-like_dom"/>
</dbReference>
<dbReference type="eggNOG" id="COG1502">
    <property type="taxonomic scope" value="Bacteria"/>
</dbReference>
<dbReference type="EMBL" id="AWFF01000076">
    <property type="protein sequence ID" value="KCZ51885.1"/>
    <property type="molecule type" value="Genomic_DNA"/>
</dbReference>
<dbReference type="GO" id="GO:0005576">
    <property type="term" value="C:extracellular region"/>
    <property type="evidence" value="ECO:0007669"/>
    <property type="project" value="UniProtKB-SubCell"/>
</dbReference>
<proteinExistence type="predicted"/>
<sequence length="585" mass="64810">MKRPVYVAMPMLQQSYEFELESGRRWNAVEHLILQAICQKAQSAGDISRAGNMPRRVALEALIRLMRAGWVELSQAASEVHFSATDRGRTVALYEDLPFTTETKTRRLSFAVDLVSGKVLNKRELKLMRPDEWREFAEGKVAVEVSKPDISNTDFGHTAPLIRALVREDEDVVRIKPSVHPPLDRLAVFLVRGDNVEGLPRDAAGLNGSILEAASRVPSEAKADGAAKQVKIIAPDKEQVRPVRHTAVRHADYVLGGADHRSLIQRTLRKARKLVVIHTTFLREGAFLALQEDFRAAVNRGAKIHVFWGQGDSATEAASSRAEAERLRIQLGNWGLNSNITIHNASTNSHAKILLADDGSGDFTATIGSCNWLYSGFDSFEASVILRDPRLVSDVLFELAEMVRTSNRDFTDIGVNFLQLARTLAIRSPRNGTSEVKILIGEEHDDCVLDARDNAQRQVDVISHRLGVTAVPAIILPMVSATRARGIQTNLFYSKASGPVSSEDSQEVRNGYQGEGVSITPVYSPRVHAKMLLRDDDHGIITSLNWLSADTSNARPHQEMGVMIRSPGSARHLREQFQVKREYAS</sequence>
<dbReference type="STRING" id="1280946.HY29_04950"/>
<feature type="domain" description="PLD phosphodiesterase" evidence="6">
    <location>
        <begin position="345"/>
        <end position="376"/>
    </location>
</feature>
<comment type="function">
    <text evidence="1">Could be a virulence factor.</text>
</comment>
<keyword evidence="4" id="KW-0964">Secreted</keyword>